<accession>A0A9D1N2R9</accession>
<proteinExistence type="predicted"/>
<dbReference type="AlphaFoldDB" id="A0A9D1N2R9"/>
<evidence type="ECO:0000313" key="1">
    <source>
        <dbReference type="EMBL" id="HIU94049.1"/>
    </source>
</evidence>
<reference evidence="1" key="1">
    <citation type="submission" date="2020-10" db="EMBL/GenBank/DDBJ databases">
        <authorList>
            <person name="Gilroy R."/>
        </authorList>
    </citation>
    <scope>NUCLEOTIDE SEQUENCE</scope>
    <source>
        <strain evidence="1">ChiGjej2B2-16831</strain>
    </source>
</reference>
<comment type="caution">
    <text evidence="1">The sequence shown here is derived from an EMBL/GenBank/DDBJ whole genome shotgun (WGS) entry which is preliminary data.</text>
</comment>
<sequence>MEEREAVFDAAAQARAFILAKFQEQGDFLELEGIDLAGMVACAQQAEEAYMRENGVLDGGVYDDDEAFARVQEALLAAYPAYKMYLMRFAEDYLDYSEEYLESAGLIEWE</sequence>
<dbReference type="Proteomes" id="UP000824128">
    <property type="component" value="Unassembled WGS sequence"/>
</dbReference>
<gene>
    <name evidence="1" type="ORF">IAD24_02705</name>
</gene>
<name>A0A9D1N2R9_9FIRM</name>
<organism evidence="1 2">
    <name type="scientific">Candidatus Aphodomorpha intestinavium</name>
    <dbReference type="NCBI Taxonomy" id="2840672"/>
    <lineage>
        <taxon>Bacteria</taxon>
        <taxon>Bacillati</taxon>
        <taxon>Bacillota</taxon>
        <taxon>Clostridia</taxon>
        <taxon>Eubacteriales</taxon>
        <taxon>Candidatus Aphodomorpha</taxon>
    </lineage>
</organism>
<dbReference type="EMBL" id="DVNZ01000088">
    <property type="protein sequence ID" value="HIU94049.1"/>
    <property type="molecule type" value="Genomic_DNA"/>
</dbReference>
<evidence type="ECO:0000313" key="2">
    <source>
        <dbReference type="Proteomes" id="UP000824128"/>
    </source>
</evidence>
<reference evidence="1" key="2">
    <citation type="journal article" date="2021" name="PeerJ">
        <title>Extensive microbial diversity within the chicken gut microbiome revealed by metagenomics and culture.</title>
        <authorList>
            <person name="Gilroy R."/>
            <person name="Ravi A."/>
            <person name="Getino M."/>
            <person name="Pursley I."/>
            <person name="Horton D.L."/>
            <person name="Alikhan N.F."/>
            <person name="Baker D."/>
            <person name="Gharbi K."/>
            <person name="Hall N."/>
            <person name="Watson M."/>
            <person name="Adriaenssens E.M."/>
            <person name="Foster-Nyarko E."/>
            <person name="Jarju S."/>
            <person name="Secka A."/>
            <person name="Antonio M."/>
            <person name="Oren A."/>
            <person name="Chaudhuri R.R."/>
            <person name="La Ragione R."/>
            <person name="Hildebrand F."/>
            <person name="Pallen M.J."/>
        </authorList>
    </citation>
    <scope>NUCLEOTIDE SEQUENCE</scope>
    <source>
        <strain evidence="1">ChiGjej2B2-16831</strain>
    </source>
</reference>
<protein>
    <submittedName>
        <fullName evidence="1">Uncharacterized protein</fullName>
    </submittedName>
</protein>